<feature type="transmembrane region" description="Helical" evidence="2">
    <location>
        <begin position="77"/>
        <end position="94"/>
    </location>
</feature>
<feature type="transmembrane region" description="Helical" evidence="2">
    <location>
        <begin position="39"/>
        <end position="57"/>
    </location>
</feature>
<feature type="transmembrane region" description="Helical" evidence="2">
    <location>
        <begin position="274"/>
        <end position="296"/>
    </location>
</feature>
<evidence type="ECO:0000313" key="3">
    <source>
        <dbReference type="EMBL" id="MBI1707461.1"/>
    </source>
</evidence>
<feature type="transmembrane region" description="Helical" evidence="2">
    <location>
        <begin position="159"/>
        <end position="186"/>
    </location>
</feature>
<name>A0AAW4DJM3_9LACO</name>
<dbReference type="Pfam" id="PF07690">
    <property type="entry name" value="MFS_1"/>
    <property type="match status" value="1"/>
</dbReference>
<sequence>MYCIRFQKKGIYMARRSNAEKEAEAEAIKNWNPRYKHNVIIYLWIYGILGAVTGITNDAALSYYKIVAPHLISGLNIFNAATAILMSVMIATVHKWGYRKILLILPPMTAIFMALTCITTNQLVIMIAYTISWTAIGVYDLMYPLMWTSYVPGKIRTKMFSTVMIVNLITQTICTFLGGKAVVWFFGLIRGIPYHEASVLSGKSEMLTGQTLADYTNSYRILLYITAAVTMLAFVLALFIHDVPRDYRSTADDKEPSRAEKMAMYKKLLSKKTLMWIVYIAGIQLGARLVAVYVPIYLNSYLHIPRDVTSTINTFVQAAMLIGYFFAPFLEKKLGAIVSVAAGTLTCVPVMLLLANGRRLGSGAFLFVIVGILLFLRTGLANATMPIQQEVQMVIVDKDLRPAFTGVVQIAYAIVGVIDGLFTEFYLFNTQDGYANAYYIAAVIYVIASVLLLVFFAKKYNRILDAANAQDDKKN</sequence>
<accession>A0AAW4DJM3</accession>
<protein>
    <submittedName>
        <fullName evidence="3">Major facilitator superfamily transporter</fullName>
    </submittedName>
</protein>
<dbReference type="SUPFAM" id="SSF103473">
    <property type="entry name" value="MFS general substrate transporter"/>
    <property type="match status" value="1"/>
</dbReference>
<dbReference type="Gene3D" id="1.20.1250.20">
    <property type="entry name" value="MFS general substrate transporter like domains"/>
    <property type="match status" value="1"/>
</dbReference>
<feature type="transmembrane region" description="Helical" evidence="2">
    <location>
        <begin position="308"/>
        <end position="327"/>
    </location>
</feature>
<keyword evidence="2" id="KW-0812">Transmembrane</keyword>
<feature type="transmembrane region" description="Helical" evidence="2">
    <location>
        <begin position="221"/>
        <end position="240"/>
    </location>
</feature>
<feature type="transmembrane region" description="Helical" evidence="2">
    <location>
        <begin position="334"/>
        <end position="354"/>
    </location>
</feature>
<dbReference type="AlphaFoldDB" id="A0AAW4DJM3"/>
<proteinExistence type="predicted"/>
<evidence type="ECO:0000313" key="4">
    <source>
        <dbReference type="Proteomes" id="UP001194414"/>
    </source>
</evidence>
<feature type="transmembrane region" description="Helical" evidence="2">
    <location>
        <begin position="438"/>
        <end position="457"/>
    </location>
</feature>
<organism evidence="3 4">
    <name type="scientific">Lactobacillus crispatus</name>
    <dbReference type="NCBI Taxonomy" id="47770"/>
    <lineage>
        <taxon>Bacteria</taxon>
        <taxon>Bacillati</taxon>
        <taxon>Bacillota</taxon>
        <taxon>Bacilli</taxon>
        <taxon>Lactobacillales</taxon>
        <taxon>Lactobacillaceae</taxon>
        <taxon>Lactobacillus</taxon>
    </lineage>
</organism>
<feature type="transmembrane region" description="Helical" evidence="2">
    <location>
        <begin position="127"/>
        <end position="147"/>
    </location>
</feature>
<evidence type="ECO:0000256" key="1">
    <source>
        <dbReference type="ARBA" id="ARBA00004651"/>
    </source>
</evidence>
<dbReference type="GO" id="GO:0022857">
    <property type="term" value="F:transmembrane transporter activity"/>
    <property type="evidence" value="ECO:0007669"/>
    <property type="project" value="InterPro"/>
</dbReference>
<keyword evidence="2" id="KW-0472">Membrane</keyword>
<feature type="transmembrane region" description="Helical" evidence="2">
    <location>
        <begin position="101"/>
        <end position="121"/>
    </location>
</feature>
<dbReference type="PANTHER" id="PTHR23520:SF5">
    <property type="entry name" value="TRANSPORTER, PUTATIVE (AFU_ORTHOLOGUE AFUA_3G04000)-RELATED"/>
    <property type="match status" value="1"/>
</dbReference>
<gene>
    <name evidence="3" type="ORF">HYQ56_0440</name>
</gene>
<comment type="subcellular location">
    <subcellularLocation>
        <location evidence="1">Cell membrane</location>
        <topology evidence="1">Multi-pass membrane protein</topology>
    </subcellularLocation>
</comment>
<dbReference type="Proteomes" id="UP001194414">
    <property type="component" value="Unassembled WGS sequence"/>
</dbReference>
<feature type="transmembrane region" description="Helical" evidence="2">
    <location>
        <begin position="360"/>
        <end position="380"/>
    </location>
</feature>
<feature type="transmembrane region" description="Helical" evidence="2">
    <location>
        <begin position="400"/>
        <end position="418"/>
    </location>
</feature>
<comment type="caution">
    <text evidence="3">The sequence shown here is derived from an EMBL/GenBank/DDBJ whole genome shotgun (WGS) entry which is preliminary data.</text>
</comment>
<keyword evidence="2" id="KW-1133">Transmembrane helix</keyword>
<evidence type="ECO:0000256" key="2">
    <source>
        <dbReference type="SAM" id="Phobius"/>
    </source>
</evidence>
<dbReference type="InterPro" id="IPR036259">
    <property type="entry name" value="MFS_trans_sf"/>
</dbReference>
<dbReference type="EMBL" id="JACCPP010000008">
    <property type="protein sequence ID" value="MBI1707461.1"/>
    <property type="molecule type" value="Genomic_DNA"/>
</dbReference>
<dbReference type="PANTHER" id="PTHR23520">
    <property type="entry name" value="TRANSPORTER, PUTATIVE (AFU_ORTHOLOGUE AFUA_3G04000)-RELATED"/>
    <property type="match status" value="1"/>
</dbReference>
<dbReference type="InterPro" id="IPR011701">
    <property type="entry name" value="MFS"/>
</dbReference>
<dbReference type="CDD" id="cd06174">
    <property type="entry name" value="MFS"/>
    <property type="match status" value="1"/>
</dbReference>
<dbReference type="GO" id="GO:0005886">
    <property type="term" value="C:plasma membrane"/>
    <property type="evidence" value="ECO:0007669"/>
    <property type="project" value="UniProtKB-SubCell"/>
</dbReference>
<reference evidence="3" key="1">
    <citation type="submission" date="2020-07" db="EMBL/GenBank/DDBJ databases">
        <title>Comparative genomics analyses of Lactobacillus crispatus isolated from different ecological niches.</title>
        <authorList>
            <person name="Mancino W."/>
            <person name="Mancabelli L."/>
            <person name="Lugli G.A."/>
            <person name="Milani C."/>
            <person name="Viappiani A."/>
            <person name="Anzalone R."/>
            <person name="Longhi G."/>
            <person name="Ventura M."/>
            <person name="Turroni F."/>
        </authorList>
    </citation>
    <scope>NUCLEOTIDE SEQUENCE</scope>
    <source>
        <strain evidence="3">LB65</strain>
    </source>
</reference>